<reference evidence="8 9" key="1">
    <citation type="submission" date="2019-11" db="EMBL/GenBank/DDBJ databases">
        <title>Metabolism of dissolved organic matter in forest soils.</title>
        <authorList>
            <person name="Cyle K.T."/>
            <person name="Wilhelm R.C."/>
            <person name="Martinez C.E."/>
        </authorList>
    </citation>
    <scope>NUCLEOTIDE SEQUENCE [LARGE SCALE GENOMIC DNA]</scope>
    <source>
        <strain evidence="8 9">5N</strain>
    </source>
</reference>
<keyword evidence="4 7" id="KW-0812">Transmembrane</keyword>
<dbReference type="AlphaFoldDB" id="A0A972SMJ8"/>
<evidence type="ECO:0000256" key="1">
    <source>
        <dbReference type="ARBA" id="ARBA00004651"/>
    </source>
</evidence>
<dbReference type="PANTHER" id="PTHR23517:SF2">
    <property type="entry name" value="MULTIDRUG RESISTANCE PROTEIN MDTH"/>
    <property type="match status" value="1"/>
</dbReference>
<gene>
    <name evidence="8" type="ORF">GNZ13_43610</name>
</gene>
<keyword evidence="2" id="KW-0813">Transport</keyword>
<feature type="transmembrane region" description="Helical" evidence="7">
    <location>
        <begin position="279"/>
        <end position="299"/>
    </location>
</feature>
<name>A0A972SMJ8_9BURK</name>
<evidence type="ECO:0000256" key="5">
    <source>
        <dbReference type="ARBA" id="ARBA00022989"/>
    </source>
</evidence>
<dbReference type="RefSeq" id="WP_172176727.1">
    <property type="nucleotide sequence ID" value="NZ_WOEZ01000260.1"/>
</dbReference>
<dbReference type="Pfam" id="PF07690">
    <property type="entry name" value="MFS_1"/>
    <property type="match status" value="1"/>
</dbReference>
<evidence type="ECO:0000256" key="2">
    <source>
        <dbReference type="ARBA" id="ARBA00022448"/>
    </source>
</evidence>
<evidence type="ECO:0000256" key="7">
    <source>
        <dbReference type="SAM" id="Phobius"/>
    </source>
</evidence>
<organism evidence="8 9">
    <name type="scientific">Paraburkholderia elongata</name>
    <dbReference type="NCBI Taxonomy" id="2675747"/>
    <lineage>
        <taxon>Bacteria</taxon>
        <taxon>Pseudomonadati</taxon>
        <taxon>Pseudomonadota</taxon>
        <taxon>Betaproteobacteria</taxon>
        <taxon>Burkholderiales</taxon>
        <taxon>Burkholderiaceae</taxon>
        <taxon>Paraburkholderia</taxon>
    </lineage>
</organism>
<feature type="transmembrane region" description="Helical" evidence="7">
    <location>
        <begin position="305"/>
        <end position="329"/>
    </location>
</feature>
<dbReference type="InterPro" id="IPR050171">
    <property type="entry name" value="MFS_Transporters"/>
</dbReference>
<dbReference type="SUPFAM" id="SSF103473">
    <property type="entry name" value="MFS general substrate transporter"/>
    <property type="match status" value="1"/>
</dbReference>
<protein>
    <submittedName>
        <fullName evidence="8">MFS transporter</fullName>
    </submittedName>
</protein>
<feature type="transmembrane region" description="Helical" evidence="7">
    <location>
        <begin position="349"/>
        <end position="370"/>
    </location>
</feature>
<feature type="transmembrane region" description="Helical" evidence="7">
    <location>
        <begin position="74"/>
        <end position="93"/>
    </location>
</feature>
<feature type="transmembrane region" description="Helical" evidence="7">
    <location>
        <begin position="161"/>
        <end position="181"/>
    </location>
</feature>
<feature type="transmembrane region" description="Helical" evidence="7">
    <location>
        <begin position="36"/>
        <end position="54"/>
    </location>
</feature>
<dbReference type="Proteomes" id="UP000655523">
    <property type="component" value="Unassembled WGS sequence"/>
</dbReference>
<proteinExistence type="predicted"/>
<feature type="transmembrane region" description="Helical" evidence="7">
    <location>
        <begin position="221"/>
        <end position="242"/>
    </location>
</feature>
<keyword evidence="6 7" id="KW-0472">Membrane</keyword>
<dbReference type="Gene3D" id="1.20.1250.20">
    <property type="entry name" value="MFS general substrate transporter like domains"/>
    <property type="match status" value="2"/>
</dbReference>
<keyword evidence="5 7" id="KW-1133">Transmembrane helix</keyword>
<keyword evidence="3" id="KW-1003">Cell membrane</keyword>
<dbReference type="PANTHER" id="PTHR23517">
    <property type="entry name" value="RESISTANCE PROTEIN MDTM, PUTATIVE-RELATED-RELATED"/>
    <property type="match status" value="1"/>
</dbReference>
<comment type="caution">
    <text evidence="8">The sequence shown here is derived from an EMBL/GenBank/DDBJ whole genome shotgun (WGS) entry which is preliminary data.</text>
</comment>
<feature type="transmembrane region" description="Helical" evidence="7">
    <location>
        <begin position="376"/>
        <end position="396"/>
    </location>
</feature>
<feature type="transmembrane region" description="Helical" evidence="7">
    <location>
        <begin position="129"/>
        <end position="149"/>
    </location>
</feature>
<evidence type="ECO:0000256" key="6">
    <source>
        <dbReference type="ARBA" id="ARBA00023136"/>
    </source>
</evidence>
<evidence type="ECO:0000313" key="8">
    <source>
        <dbReference type="EMBL" id="NPT61243.1"/>
    </source>
</evidence>
<dbReference type="GO" id="GO:0022857">
    <property type="term" value="F:transmembrane transporter activity"/>
    <property type="evidence" value="ECO:0007669"/>
    <property type="project" value="InterPro"/>
</dbReference>
<evidence type="ECO:0000256" key="3">
    <source>
        <dbReference type="ARBA" id="ARBA00022475"/>
    </source>
</evidence>
<keyword evidence="9" id="KW-1185">Reference proteome</keyword>
<feature type="transmembrane region" description="Helical" evidence="7">
    <location>
        <begin position="12"/>
        <end position="30"/>
    </location>
</feature>
<sequence>MNDRRRSIYNARLMYLGVALGAGGVAFYVPLMLSQVGLHFSGVWAASILFATNLGRMLGSHFASRHSIFTERPAAIVSTILLEGVALFSMAFMHLPWTFATVALAAGLGSGLSFPGLKNYLLKLKDLESARLFAGLSMAIRLGMLFGYLSGALITARHMTAVFTAILVMFIGYATFMRLAIADILANPPAEAQASPDAVPKAAAGPTAVVEARQPALRSLLLSNVVFWFLTIQPTVAMSLYVPRFVPGMSVSTTFWISSLTVLLLQMRVTRMAKSADRHFRFLLFGFGSLLASFGLMAMAGSEAWLVMSAAVLLALGQIFYVPSFDVIVSGYAKAHGIQTGPMMARQHFYQNIGVMCGSLVAGGLFDLGMRWRIPALNWCVLAVLSAGMLLLLTAATRRRTVPALG</sequence>
<dbReference type="InterPro" id="IPR036259">
    <property type="entry name" value="MFS_trans_sf"/>
</dbReference>
<dbReference type="GO" id="GO:0005886">
    <property type="term" value="C:plasma membrane"/>
    <property type="evidence" value="ECO:0007669"/>
    <property type="project" value="UniProtKB-SubCell"/>
</dbReference>
<evidence type="ECO:0000313" key="9">
    <source>
        <dbReference type="Proteomes" id="UP000655523"/>
    </source>
</evidence>
<dbReference type="InterPro" id="IPR011701">
    <property type="entry name" value="MFS"/>
</dbReference>
<dbReference type="EMBL" id="WOEZ01000260">
    <property type="protein sequence ID" value="NPT61243.1"/>
    <property type="molecule type" value="Genomic_DNA"/>
</dbReference>
<accession>A0A972SMJ8</accession>
<feature type="transmembrane region" description="Helical" evidence="7">
    <location>
        <begin position="99"/>
        <end position="117"/>
    </location>
</feature>
<feature type="transmembrane region" description="Helical" evidence="7">
    <location>
        <begin position="248"/>
        <end position="267"/>
    </location>
</feature>
<evidence type="ECO:0000256" key="4">
    <source>
        <dbReference type="ARBA" id="ARBA00022692"/>
    </source>
</evidence>
<comment type="subcellular location">
    <subcellularLocation>
        <location evidence="1">Cell membrane</location>
        <topology evidence="1">Multi-pass membrane protein</topology>
    </subcellularLocation>
</comment>